<evidence type="ECO:0000256" key="4">
    <source>
        <dbReference type="ARBA" id="ARBA00022448"/>
    </source>
</evidence>
<evidence type="ECO:0000256" key="5">
    <source>
        <dbReference type="ARBA" id="ARBA00022475"/>
    </source>
</evidence>
<evidence type="ECO:0000256" key="9">
    <source>
        <dbReference type="ARBA" id="ARBA00023136"/>
    </source>
</evidence>
<evidence type="ECO:0000256" key="2">
    <source>
        <dbReference type="ARBA" id="ARBA00007208"/>
    </source>
</evidence>
<evidence type="ECO:0000313" key="12">
    <source>
        <dbReference type="EMBL" id="AVO34015.1"/>
    </source>
</evidence>
<reference evidence="12 13" key="1">
    <citation type="submission" date="2018-03" db="EMBL/GenBank/DDBJ databases">
        <title>Genome sequencing of Ottowia sp.</title>
        <authorList>
            <person name="Kim S.-J."/>
            <person name="Heo J."/>
            <person name="Kwon S.-W."/>
        </authorList>
    </citation>
    <scope>NUCLEOTIDE SEQUENCE [LARGE SCALE GENOMIC DNA]</scope>
    <source>
        <strain evidence="12 13">KADR8-3</strain>
    </source>
</reference>
<dbReference type="InterPro" id="IPR022792">
    <property type="entry name" value="T2SS_protein-GspN"/>
</dbReference>
<keyword evidence="11" id="KW-1133">Transmembrane helix</keyword>
<proteinExistence type="inferred from homology"/>
<dbReference type="Proteomes" id="UP000239709">
    <property type="component" value="Chromosome"/>
</dbReference>
<evidence type="ECO:0000256" key="7">
    <source>
        <dbReference type="ARBA" id="ARBA00022692"/>
    </source>
</evidence>
<dbReference type="GO" id="GO:0015628">
    <property type="term" value="P:protein secretion by the type II secretion system"/>
    <property type="evidence" value="ECO:0007669"/>
    <property type="project" value="InterPro"/>
</dbReference>
<evidence type="ECO:0000313" key="13">
    <source>
        <dbReference type="Proteomes" id="UP000239709"/>
    </source>
</evidence>
<dbReference type="Pfam" id="PF01203">
    <property type="entry name" value="T2SSN"/>
    <property type="match status" value="1"/>
</dbReference>
<sequence length="275" mass="28707">MSLLPWKRRTAAPAAEAPGHAPPWGWAWAGALLGLLLVLVLTAPARWLTQAVMQASGGRVQLNDPADSLWNGSAKLVLTGGAGSQDVTALPGRVHWRLRPGWSGVRVALTADCCTATRPIELAISPRWGGASVTVADSQSQWPAAVLTGLGTPWNTVQPQGELSLATRGLALETVAGRLTVLGAADITLRQVSSRLSTLQPLGSYQLQVNGGDAVSLQLSTLEGALRLSGSGQWVGSRLRFNGEATAAPGMEAQLANLLNIIGRRQGERAIISIG</sequence>
<evidence type="ECO:0000256" key="3">
    <source>
        <dbReference type="ARBA" id="ARBA00021563"/>
    </source>
</evidence>
<evidence type="ECO:0000256" key="8">
    <source>
        <dbReference type="ARBA" id="ARBA00022927"/>
    </source>
</evidence>
<comment type="subcellular location">
    <subcellularLocation>
        <location evidence="1">Cell inner membrane</location>
    </subcellularLocation>
</comment>
<dbReference type="KEGG" id="otk:C6570_06945"/>
<keyword evidence="4" id="KW-0813">Transport</keyword>
<dbReference type="AlphaFoldDB" id="A0A2S0MDP2"/>
<evidence type="ECO:0000256" key="1">
    <source>
        <dbReference type="ARBA" id="ARBA00004533"/>
    </source>
</evidence>
<dbReference type="OrthoDB" id="8558191at2"/>
<organism evidence="12 13">
    <name type="scientific">Ottowia oryzae</name>
    <dbReference type="NCBI Taxonomy" id="2109914"/>
    <lineage>
        <taxon>Bacteria</taxon>
        <taxon>Pseudomonadati</taxon>
        <taxon>Pseudomonadota</taxon>
        <taxon>Betaproteobacteria</taxon>
        <taxon>Burkholderiales</taxon>
        <taxon>Comamonadaceae</taxon>
        <taxon>Ottowia</taxon>
    </lineage>
</organism>
<protein>
    <recommendedName>
        <fullName evidence="3">Type II secretion system protein N</fullName>
    </recommendedName>
    <alternativeName>
        <fullName evidence="10">General secretion pathway protein N</fullName>
    </alternativeName>
</protein>
<accession>A0A2S0MDP2</accession>
<dbReference type="GO" id="GO:0005886">
    <property type="term" value="C:plasma membrane"/>
    <property type="evidence" value="ECO:0007669"/>
    <property type="project" value="UniProtKB-SubCell"/>
</dbReference>
<keyword evidence="9 11" id="KW-0472">Membrane</keyword>
<comment type="similarity">
    <text evidence="2">Belongs to the GSP N family.</text>
</comment>
<dbReference type="RefSeq" id="WP_106702571.1">
    <property type="nucleotide sequence ID" value="NZ_CP027666.1"/>
</dbReference>
<dbReference type="EMBL" id="CP027666">
    <property type="protein sequence ID" value="AVO34015.1"/>
    <property type="molecule type" value="Genomic_DNA"/>
</dbReference>
<keyword evidence="6" id="KW-0997">Cell inner membrane</keyword>
<name>A0A2S0MDP2_9BURK</name>
<keyword evidence="5" id="KW-1003">Cell membrane</keyword>
<feature type="transmembrane region" description="Helical" evidence="11">
    <location>
        <begin position="26"/>
        <end position="49"/>
    </location>
</feature>
<keyword evidence="8" id="KW-0653">Protein transport</keyword>
<evidence type="ECO:0000256" key="10">
    <source>
        <dbReference type="ARBA" id="ARBA00030772"/>
    </source>
</evidence>
<keyword evidence="13" id="KW-1185">Reference proteome</keyword>
<dbReference type="GO" id="GO:0015627">
    <property type="term" value="C:type II protein secretion system complex"/>
    <property type="evidence" value="ECO:0007669"/>
    <property type="project" value="InterPro"/>
</dbReference>
<evidence type="ECO:0000256" key="11">
    <source>
        <dbReference type="SAM" id="Phobius"/>
    </source>
</evidence>
<evidence type="ECO:0000256" key="6">
    <source>
        <dbReference type="ARBA" id="ARBA00022519"/>
    </source>
</evidence>
<keyword evidence="7 11" id="KW-0812">Transmembrane</keyword>
<gene>
    <name evidence="12" type="ORF">C6570_06945</name>
</gene>